<dbReference type="Pfam" id="PF00149">
    <property type="entry name" value="Metallophos"/>
    <property type="match status" value="1"/>
</dbReference>
<keyword evidence="9" id="KW-1185">Reference proteome</keyword>
<evidence type="ECO:0000256" key="2">
    <source>
        <dbReference type="ARBA" id="ARBA00022723"/>
    </source>
</evidence>
<dbReference type="InterPro" id="IPR006146">
    <property type="entry name" value="5'-Nucleotdase_CS"/>
</dbReference>
<accession>A0A4U1BEN9</accession>
<dbReference type="AlphaFoldDB" id="A0A4U1BEN9"/>
<evidence type="ECO:0000313" key="8">
    <source>
        <dbReference type="EMBL" id="TKB49516.1"/>
    </source>
</evidence>
<dbReference type="SUPFAM" id="SSF55816">
    <property type="entry name" value="5'-nucleotidase (syn. UDP-sugar hydrolase), C-terminal domain"/>
    <property type="match status" value="1"/>
</dbReference>
<proteinExistence type="inferred from homology"/>
<feature type="chain" id="PRO_5021038496" evidence="5">
    <location>
        <begin position="21"/>
        <end position="580"/>
    </location>
</feature>
<reference evidence="8 9" key="1">
    <citation type="submission" date="2019-04" db="EMBL/GenBank/DDBJ databases">
        <authorList>
            <person name="Hwang J.C."/>
        </authorList>
    </citation>
    <scope>NUCLEOTIDE SEQUENCE [LARGE SCALE GENOMIC DNA]</scope>
    <source>
        <strain evidence="8 9">IMCC35001</strain>
    </source>
</reference>
<dbReference type="GO" id="GO:0000166">
    <property type="term" value="F:nucleotide binding"/>
    <property type="evidence" value="ECO:0007669"/>
    <property type="project" value="UniProtKB-KW"/>
</dbReference>
<dbReference type="GO" id="GO:0008253">
    <property type="term" value="F:5'-nucleotidase activity"/>
    <property type="evidence" value="ECO:0007669"/>
    <property type="project" value="TreeGrafter"/>
</dbReference>
<dbReference type="GO" id="GO:0008768">
    <property type="term" value="F:UDP-sugar diphosphatase activity"/>
    <property type="evidence" value="ECO:0007669"/>
    <property type="project" value="TreeGrafter"/>
</dbReference>
<name>A0A4U1BEN9_9GAMM</name>
<dbReference type="PRINTS" id="PR01607">
    <property type="entry name" value="APYRASEFAMLY"/>
</dbReference>
<dbReference type="PROSITE" id="PS00786">
    <property type="entry name" value="5_NUCLEOTIDASE_2"/>
    <property type="match status" value="1"/>
</dbReference>
<dbReference type="GO" id="GO:0046872">
    <property type="term" value="F:metal ion binding"/>
    <property type="evidence" value="ECO:0007669"/>
    <property type="project" value="UniProtKB-KW"/>
</dbReference>
<evidence type="ECO:0000256" key="1">
    <source>
        <dbReference type="ARBA" id="ARBA00006654"/>
    </source>
</evidence>
<dbReference type="InterPro" id="IPR004843">
    <property type="entry name" value="Calcineurin-like_PHP"/>
</dbReference>
<dbReference type="InterPro" id="IPR008334">
    <property type="entry name" value="5'-Nucleotdase_C"/>
</dbReference>
<dbReference type="InterPro" id="IPR029052">
    <property type="entry name" value="Metallo-depent_PP-like"/>
</dbReference>
<organism evidence="8 9">
    <name type="scientific">Ferrimonas sediminicola</name>
    <dbReference type="NCBI Taxonomy" id="2569538"/>
    <lineage>
        <taxon>Bacteria</taxon>
        <taxon>Pseudomonadati</taxon>
        <taxon>Pseudomonadota</taxon>
        <taxon>Gammaproteobacteria</taxon>
        <taxon>Alteromonadales</taxon>
        <taxon>Ferrimonadaceae</taxon>
        <taxon>Ferrimonas</taxon>
    </lineage>
</organism>
<dbReference type="InterPro" id="IPR036907">
    <property type="entry name" value="5'-Nucleotdase_C_sf"/>
</dbReference>
<dbReference type="PANTHER" id="PTHR11575:SF46">
    <property type="entry name" value="PROTEIN USHA"/>
    <property type="match status" value="1"/>
</dbReference>
<dbReference type="SUPFAM" id="SSF56300">
    <property type="entry name" value="Metallo-dependent phosphatases"/>
    <property type="match status" value="1"/>
</dbReference>
<dbReference type="OrthoDB" id="9803927at2"/>
<keyword evidence="2" id="KW-0479">Metal-binding</keyword>
<dbReference type="Gene3D" id="3.60.21.10">
    <property type="match status" value="1"/>
</dbReference>
<comment type="caution">
    <text evidence="8">The sequence shown here is derived from an EMBL/GenBank/DDBJ whole genome shotgun (WGS) entry which is preliminary data.</text>
</comment>
<comment type="similarity">
    <text evidence="1 5">Belongs to the 5'-nucleotidase family.</text>
</comment>
<dbReference type="NCBIfam" id="NF007109">
    <property type="entry name" value="PRK09558.1"/>
    <property type="match status" value="1"/>
</dbReference>
<evidence type="ECO:0000259" key="7">
    <source>
        <dbReference type="Pfam" id="PF02872"/>
    </source>
</evidence>
<evidence type="ECO:0000256" key="5">
    <source>
        <dbReference type="RuleBase" id="RU362119"/>
    </source>
</evidence>
<evidence type="ECO:0000256" key="3">
    <source>
        <dbReference type="ARBA" id="ARBA00022729"/>
    </source>
</evidence>
<dbReference type="InterPro" id="IPR006179">
    <property type="entry name" value="5_nucleotidase/apyrase"/>
</dbReference>
<dbReference type="PANTHER" id="PTHR11575">
    <property type="entry name" value="5'-NUCLEOTIDASE-RELATED"/>
    <property type="match status" value="1"/>
</dbReference>
<evidence type="ECO:0000313" key="9">
    <source>
        <dbReference type="Proteomes" id="UP000305674"/>
    </source>
</evidence>
<feature type="signal peptide" evidence="5">
    <location>
        <begin position="1"/>
        <end position="20"/>
    </location>
</feature>
<keyword evidence="3 5" id="KW-0732">Signal</keyword>
<feature type="domain" description="5'-Nucleotidase C-terminal" evidence="7">
    <location>
        <begin position="373"/>
        <end position="526"/>
    </location>
</feature>
<dbReference type="Pfam" id="PF02872">
    <property type="entry name" value="5_nucleotid_C"/>
    <property type="match status" value="1"/>
</dbReference>
<dbReference type="EMBL" id="SWCI01000004">
    <property type="protein sequence ID" value="TKB49516.1"/>
    <property type="molecule type" value="Genomic_DNA"/>
</dbReference>
<evidence type="ECO:0000259" key="6">
    <source>
        <dbReference type="Pfam" id="PF00149"/>
    </source>
</evidence>
<dbReference type="Proteomes" id="UP000305674">
    <property type="component" value="Unassembled WGS sequence"/>
</dbReference>
<dbReference type="GO" id="GO:0030288">
    <property type="term" value="C:outer membrane-bounded periplasmic space"/>
    <property type="evidence" value="ECO:0007669"/>
    <property type="project" value="TreeGrafter"/>
</dbReference>
<dbReference type="GO" id="GO:0009166">
    <property type="term" value="P:nucleotide catabolic process"/>
    <property type="evidence" value="ECO:0007669"/>
    <property type="project" value="InterPro"/>
</dbReference>
<dbReference type="PROSITE" id="PS51257">
    <property type="entry name" value="PROKAR_LIPOPROTEIN"/>
    <property type="match status" value="1"/>
</dbReference>
<keyword evidence="5 8" id="KW-0378">Hydrolase</keyword>
<feature type="domain" description="Calcineurin-like phosphoesterase" evidence="6">
    <location>
        <begin position="41"/>
        <end position="259"/>
    </location>
</feature>
<keyword evidence="4 5" id="KW-0547">Nucleotide-binding</keyword>
<sequence length="580" mass="62479">MKLQKSLIAVSLLAALSACSDSDNDSKPTQEVCGIDNCTKFTILHTNDNHGRFWENSYGEYGMAARKTLVDQIRAEVEADGGYSLLLSGGDINTGVPESDLQDAKPDFIGMNLIGYDAMAVGNHEFDNPLSVLDMQADLAEFPFLAANIYKMDGTRYFAPYKVFTLGDLRIAVVGLTTEDTVKIGNPEFISELTFTDPKEELKKVIAEIEENQSADLVFATTHMGHYSNGNHASNAPGDVALARAMKEGQLAAVIGGHSQNPVCMNADGSDYDADFAPGGDCKPDQQNGTWIMQAHEWGKYVGRADFEYYGGKLHLAGYELVPVNLAKFDGYNPEKDADGNIVRIADQIEPDHFVKEVLKPYQEAGQAQLDVVIGSTDKTFVGGDRNVVRARQAAIGQLLISAQRTHPQINADFGIMNGGGIRADIAEGDISYRHVLTVQPFGNVVAKASMKGEELTTYLAALATIEGAGKNGGYAHFSNIEMTVDCDAKSVEIDKINGNTFDANSNYSFSIPNFSASGGDGYPVIDVINTGLVDADILRNYVETSSPLSWADYEPQGEVTYINNPTGYTGGCGAAPVTE</sequence>
<gene>
    <name evidence="8" type="ORF">FCL40_09070</name>
</gene>
<evidence type="ECO:0000256" key="4">
    <source>
        <dbReference type="ARBA" id="ARBA00022741"/>
    </source>
</evidence>
<protein>
    <submittedName>
        <fullName evidence="8">Bifunctional UDP-sugar hydrolase/5'-nucleotidase</fullName>
    </submittedName>
</protein>
<dbReference type="Gene3D" id="3.90.780.10">
    <property type="entry name" value="5'-Nucleotidase, C-terminal domain"/>
    <property type="match status" value="1"/>
</dbReference>